<dbReference type="Proteomes" id="UP000229681">
    <property type="component" value="Unassembled WGS sequence"/>
</dbReference>
<sequence>MTDWQNIATWRVLIVDDETANREVFAEMLQFFGAQVTMAANGLEALDHARQSPPTIILTDLAMPKMDGWQMLRSLRADPKLRHIPVLAVTAAYTLPGDRERVLEAGFDGYLVKPIEVASLADVLRETVAKARQRGAV</sequence>
<dbReference type="PANTHER" id="PTHR45339:SF3">
    <property type="entry name" value="HISTIDINE KINASE"/>
    <property type="match status" value="1"/>
</dbReference>
<dbReference type="PROSITE" id="PS50110">
    <property type="entry name" value="RESPONSE_REGULATORY"/>
    <property type="match status" value="1"/>
</dbReference>
<dbReference type="Pfam" id="PF00072">
    <property type="entry name" value="Response_reg"/>
    <property type="match status" value="1"/>
</dbReference>
<dbReference type="SMART" id="SM00448">
    <property type="entry name" value="REC"/>
    <property type="match status" value="1"/>
</dbReference>
<dbReference type="PANTHER" id="PTHR45339">
    <property type="entry name" value="HYBRID SIGNAL TRANSDUCTION HISTIDINE KINASE J"/>
    <property type="match status" value="1"/>
</dbReference>
<comment type="caution">
    <text evidence="4">The sequence shown here is derived from an EMBL/GenBank/DDBJ whole genome shotgun (WGS) entry which is preliminary data.</text>
</comment>
<dbReference type="EMBL" id="PGTM01000080">
    <property type="protein sequence ID" value="PJF36103.1"/>
    <property type="molecule type" value="Genomic_DNA"/>
</dbReference>
<gene>
    <name evidence="4" type="ORF">CUN49_07210</name>
</gene>
<feature type="domain" description="Response regulatory" evidence="3">
    <location>
        <begin position="11"/>
        <end position="128"/>
    </location>
</feature>
<keyword evidence="1 2" id="KW-0597">Phosphoprotein</keyword>
<accession>A0A2M8PEX5</accession>
<dbReference type="SUPFAM" id="SSF52172">
    <property type="entry name" value="CheY-like"/>
    <property type="match status" value="1"/>
</dbReference>
<dbReference type="GO" id="GO:0000160">
    <property type="term" value="P:phosphorelay signal transduction system"/>
    <property type="evidence" value="ECO:0007669"/>
    <property type="project" value="InterPro"/>
</dbReference>
<organism evidence="4 5">
    <name type="scientific">Candidatus Thermofonsia Clade 1 bacterium</name>
    <dbReference type="NCBI Taxonomy" id="2364210"/>
    <lineage>
        <taxon>Bacteria</taxon>
        <taxon>Bacillati</taxon>
        <taxon>Chloroflexota</taxon>
        <taxon>Candidatus Thermofontia</taxon>
        <taxon>Candidatus Thermofonsia Clade 1</taxon>
    </lineage>
</organism>
<evidence type="ECO:0000313" key="4">
    <source>
        <dbReference type="EMBL" id="PJF36103.1"/>
    </source>
</evidence>
<feature type="modified residue" description="4-aspartylphosphate" evidence="2">
    <location>
        <position position="60"/>
    </location>
</feature>
<evidence type="ECO:0000259" key="3">
    <source>
        <dbReference type="PROSITE" id="PS50110"/>
    </source>
</evidence>
<protein>
    <submittedName>
        <fullName evidence="4">Response regulator</fullName>
    </submittedName>
</protein>
<evidence type="ECO:0000256" key="2">
    <source>
        <dbReference type="PROSITE-ProRule" id="PRU00169"/>
    </source>
</evidence>
<dbReference type="InterPro" id="IPR001789">
    <property type="entry name" value="Sig_transdc_resp-reg_receiver"/>
</dbReference>
<name>A0A2M8PEX5_9CHLR</name>
<dbReference type="Gene3D" id="3.40.50.2300">
    <property type="match status" value="1"/>
</dbReference>
<evidence type="ECO:0000313" key="5">
    <source>
        <dbReference type="Proteomes" id="UP000229681"/>
    </source>
</evidence>
<dbReference type="AlphaFoldDB" id="A0A2M8PEX5"/>
<proteinExistence type="predicted"/>
<reference evidence="4 5" key="1">
    <citation type="submission" date="2017-11" db="EMBL/GenBank/DDBJ databases">
        <title>Evolution of Phototrophy in the Chloroflexi Phylum Driven by Horizontal Gene Transfer.</title>
        <authorList>
            <person name="Ward L.M."/>
            <person name="Hemp J."/>
            <person name="Shih P.M."/>
            <person name="Mcglynn S.E."/>
            <person name="Fischer W."/>
        </authorList>
    </citation>
    <scope>NUCLEOTIDE SEQUENCE [LARGE SCALE GENOMIC DNA]</scope>
    <source>
        <strain evidence="4">JP3_13</strain>
    </source>
</reference>
<dbReference type="InterPro" id="IPR011006">
    <property type="entry name" value="CheY-like_superfamily"/>
</dbReference>
<evidence type="ECO:0000256" key="1">
    <source>
        <dbReference type="ARBA" id="ARBA00022553"/>
    </source>
</evidence>